<feature type="region of interest" description="Disordered" evidence="1">
    <location>
        <begin position="81"/>
        <end position="113"/>
    </location>
</feature>
<organism evidence="2 3">
    <name type="scientific">Paramuricea clavata</name>
    <name type="common">Red gorgonian</name>
    <name type="synonym">Violescent sea-whip</name>
    <dbReference type="NCBI Taxonomy" id="317549"/>
    <lineage>
        <taxon>Eukaryota</taxon>
        <taxon>Metazoa</taxon>
        <taxon>Cnidaria</taxon>
        <taxon>Anthozoa</taxon>
        <taxon>Octocorallia</taxon>
        <taxon>Malacalcyonacea</taxon>
        <taxon>Plexauridae</taxon>
        <taxon>Paramuricea</taxon>
    </lineage>
</organism>
<dbReference type="EMBL" id="CACRXK020016791">
    <property type="protein sequence ID" value="CAB4030338.1"/>
    <property type="molecule type" value="Genomic_DNA"/>
</dbReference>
<feature type="region of interest" description="Disordered" evidence="1">
    <location>
        <begin position="1"/>
        <end position="24"/>
    </location>
</feature>
<accession>A0A6S7JHL2</accession>
<evidence type="ECO:0000313" key="3">
    <source>
        <dbReference type="Proteomes" id="UP001152795"/>
    </source>
</evidence>
<dbReference type="AlphaFoldDB" id="A0A6S7JHL2"/>
<evidence type="ECO:0000313" key="2">
    <source>
        <dbReference type="EMBL" id="CAB4030338.1"/>
    </source>
</evidence>
<keyword evidence="3" id="KW-1185">Reference proteome</keyword>
<proteinExistence type="predicted"/>
<dbReference type="Proteomes" id="UP001152795">
    <property type="component" value="Unassembled WGS sequence"/>
</dbReference>
<evidence type="ECO:0000256" key="1">
    <source>
        <dbReference type="SAM" id="MobiDB-lite"/>
    </source>
</evidence>
<reference evidence="2" key="1">
    <citation type="submission" date="2020-04" db="EMBL/GenBank/DDBJ databases">
        <authorList>
            <person name="Alioto T."/>
            <person name="Alioto T."/>
            <person name="Gomez Garrido J."/>
        </authorList>
    </citation>
    <scope>NUCLEOTIDE SEQUENCE</scope>
    <source>
        <strain evidence="2">A484AB</strain>
    </source>
</reference>
<protein>
    <submittedName>
        <fullName evidence="2">Uncharacterized protein</fullName>
    </submittedName>
</protein>
<gene>
    <name evidence="2" type="ORF">PACLA_8A017682</name>
</gene>
<comment type="caution">
    <text evidence="2">The sequence shown here is derived from an EMBL/GenBank/DDBJ whole genome shotgun (WGS) entry which is preliminary data.</text>
</comment>
<name>A0A6S7JHL2_PARCT</name>
<feature type="compositionally biased region" description="Acidic residues" evidence="1">
    <location>
        <begin position="12"/>
        <end position="24"/>
    </location>
</feature>
<dbReference type="OrthoDB" id="10363391at2759"/>
<sequence>MQAEKWGSQENVDSDEQDLSSEELDEILEIRMNKTRARLSQNLENGENPQGKEGIVVLTQRLHREPTTRTKRAQRMQDAYHRSMGMANHTPGKTGYARVTRDNGSPHWTIRRK</sequence>